<dbReference type="NCBIfam" id="TIGR00916">
    <property type="entry name" value="2A0604s01"/>
    <property type="match status" value="1"/>
</dbReference>
<evidence type="ECO:0000256" key="5">
    <source>
        <dbReference type="ARBA" id="ARBA00022927"/>
    </source>
</evidence>
<dbReference type="GO" id="GO:0065002">
    <property type="term" value="P:intracellular protein transmembrane transport"/>
    <property type="evidence" value="ECO:0007669"/>
    <property type="project" value="UniProtKB-UniRule"/>
</dbReference>
<proteinExistence type="inferred from homology"/>
<sequence>MSFVKYRLYYLIFSLGGMALFFGATFGHFGGFARSIAFDGGIRLSVILPADMNRDGVEAALKASGLENPVIRQTDVKENKYDIEFGPDVRDHFQAIVDKSNAEERKKFEEELKNKPIAEGEKRPVFAERTVAGEIMNILLPHLNIKAEQVVSQEVISASVGSDLFEKSMWALFYAVLIITAYVSFRFDFSYALGATLALLHDIIFTLGYIGIMQIEPSVPVIAAVLTLIGYSINDTIIIFDRIRGTISDRSDLASSTILDTAIKGTLSRTILTSFLTMLSIVAILISGAESLKDFASILVFGIIIGTYSSICVASPIVQVYERMRLRRHS</sequence>
<dbReference type="Pfam" id="PF02355">
    <property type="entry name" value="SecD_SecF_C"/>
    <property type="match status" value="1"/>
</dbReference>
<dbReference type="InterPro" id="IPR022813">
    <property type="entry name" value="SecD/SecF_arch_bac"/>
</dbReference>
<evidence type="ECO:0000256" key="7">
    <source>
        <dbReference type="ARBA" id="ARBA00023010"/>
    </source>
</evidence>
<evidence type="ECO:0000256" key="9">
    <source>
        <dbReference type="HAMAP-Rule" id="MF_01464"/>
    </source>
</evidence>
<keyword evidence="6 9" id="KW-1133">Transmembrane helix</keyword>
<dbReference type="NCBIfam" id="TIGR00966">
    <property type="entry name" value="transloc_SecF"/>
    <property type="match status" value="1"/>
</dbReference>
<comment type="subunit">
    <text evidence="9">Forms a complex with SecD. Part of the essential Sec protein translocation apparatus which comprises SecA, SecYEG and auxiliary proteins SecDF. Other proteins may also be involved.</text>
</comment>
<comment type="function">
    <text evidence="9">Part of the Sec protein translocase complex. Interacts with the SecYEG preprotein conducting channel. SecDF uses the proton motive force (PMF) to complete protein translocation after the ATP-dependent function of SecA.</text>
</comment>
<evidence type="ECO:0000259" key="10">
    <source>
        <dbReference type="Pfam" id="PF02355"/>
    </source>
</evidence>
<evidence type="ECO:0000256" key="2">
    <source>
        <dbReference type="ARBA" id="ARBA00022448"/>
    </source>
</evidence>
<feature type="transmembrane region" description="Helical" evidence="9">
    <location>
        <begin position="295"/>
        <end position="318"/>
    </location>
</feature>
<keyword evidence="8 9" id="KW-0472">Membrane</keyword>
<dbReference type="InterPro" id="IPR055344">
    <property type="entry name" value="SecD_SecF_C_bact"/>
</dbReference>
<protein>
    <recommendedName>
        <fullName evidence="9">Protein-export membrane protein SecF</fullName>
    </recommendedName>
</protein>
<feature type="transmembrane region" description="Helical" evidence="9">
    <location>
        <begin position="192"/>
        <end position="212"/>
    </location>
</feature>
<reference evidence="11 12" key="1">
    <citation type="submission" date="2019-10" db="EMBL/GenBank/DDBJ databases">
        <title>Extracellular Electron Transfer in a Candidatus Methanoperedens spp. Enrichment Culture.</title>
        <authorList>
            <person name="Berger S."/>
            <person name="Rangel Shaw D."/>
            <person name="Berben T."/>
            <person name="In 'T Zandt M."/>
            <person name="Frank J."/>
            <person name="Reimann J."/>
            <person name="Jetten M.S.M."/>
            <person name="Welte C.U."/>
        </authorList>
    </citation>
    <scope>NUCLEOTIDE SEQUENCE [LARGE SCALE GENOMIC DNA]</scope>
    <source>
        <strain evidence="11">SB12</strain>
    </source>
</reference>
<keyword evidence="7 9" id="KW-0811">Translocation</keyword>
<dbReference type="GO" id="GO:0006605">
    <property type="term" value="P:protein targeting"/>
    <property type="evidence" value="ECO:0007669"/>
    <property type="project" value="UniProtKB-UniRule"/>
</dbReference>
<feature type="transmembrane region" description="Helical" evidence="9">
    <location>
        <begin position="7"/>
        <end position="29"/>
    </location>
</feature>
<dbReference type="InterPro" id="IPR022645">
    <property type="entry name" value="SecD/SecF_bac"/>
</dbReference>
<evidence type="ECO:0000256" key="1">
    <source>
        <dbReference type="ARBA" id="ARBA00004651"/>
    </source>
</evidence>
<dbReference type="InterPro" id="IPR048634">
    <property type="entry name" value="SecD_SecF_C"/>
</dbReference>
<evidence type="ECO:0000256" key="4">
    <source>
        <dbReference type="ARBA" id="ARBA00022692"/>
    </source>
</evidence>
<comment type="subcellular location">
    <subcellularLocation>
        <location evidence="1 9">Cell membrane</location>
        <topology evidence="1 9">Multi-pass membrane protein</topology>
    </subcellularLocation>
</comment>
<feature type="transmembrane region" description="Helical" evidence="9">
    <location>
        <begin position="168"/>
        <end position="185"/>
    </location>
</feature>
<dbReference type="GO" id="GO:0015450">
    <property type="term" value="F:protein-transporting ATPase activity"/>
    <property type="evidence" value="ECO:0007669"/>
    <property type="project" value="InterPro"/>
</dbReference>
<dbReference type="AlphaFoldDB" id="A0A833GZI6"/>
<keyword evidence="4 9" id="KW-0812">Transmembrane</keyword>
<dbReference type="GO" id="GO:0043952">
    <property type="term" value="P:protein transport by the Sec complex"/>
    <property type="evidence" value="ECO:0007669"/>
    <property type="project" value="UniProtKB-UniRule"/>
</dbReference>
<dbReference type="PANTHER" id="PTHR30081:SF8">
    <property type="entry name" value="PROTEIN TRANSLOCASE SUBUNIT SECF"/>
    <property type="match status" value="1"/>
</dbReference>
<keyword evidence="2 9" id="KW-0813">Transport</keyword>
<dbReference type="HAMAP" id="MF_01464_B">
    <property type="entry name" value="SecF_B"/>
    <property type="match status" value="1"/>
</dbReference>
<dbReference type="EMBL" id="WBUI01000018">
    <property type="protein sequence ID" value="KAB2930746.1"/>
    <property type="molecule type" value="Genomic_DNA"/>
</dbReference>
<feature type="domain" description="Protein export membrane protein SecD/SecF C-terminal" evidence="10">
    <location>
        <begin position="148"/>
        <end position="322"/>
    </location>
</feature>
<evidence type="ECO:0000256" key="6">
    <source>
        <dbReference type="ARBA" id="ARBA00022989"/>
    </source>
</evidence>
<dbReference type="PRINTS" id="PR01755">
    <property type="entry name" value="SECFTRNLCASE"/>
</dbReference>
<comment type="similarity">
    <text evidence="9">Belongs to the SecD/SecF family. SecF subfamily.</text>
</comment>
<evidence type="ECO:0000313" key="12">
    <source>
        <dbReference type="Proteomes" id="UP000460298"/>
    </source>
</evidence>
<name>A0A833GZI6_9LEPT</name>
<feature type="transmembrane region" description="Helical" evidence="9">
    <location>
        <begin position="218"/>
        <end position="240"/>
    </location>
</feature>
<evidence type="ECO:0000256" key="3">
    <source>
        <dbReference type="ARBA" id="ARBA00022475"/>
    </source>
</evidence>
<dbReference type="SUPFAM" id="SSF82866">
    <property type="entry name" value="Multidrug efflux transporter AcrB transmembrane domain"/>
    <property type="match status" value="1"/>
</dbReference>
<dbReference type="PANTHER" id="PTHR30081">
    <property type="entry name" value="PROTEIN-EXPORT MEMBRANE PROTEIN SEC"/>
    <property type="match status" value="1"/>
</dbReference>
<dbReference type="InterPro" id="IPR005665">
    <property type="entry name" value="SecF_bac"/>
</dbReference>
<keyword evidence="3 9" id="KW-1003">Cell membrane</keyword>
<accession>A0A833GZI6</accession>
<evidence type="ECO:0000256" key="8">
    <source>
        <dbReference type="ARBA" id="ARBA00023136"/>
    </source>
</evidence>
<keyword evidence="5 9" id="KW-0653">Protein transport</keyword>
<evidence type="ECO:0000313" key="11">
    <source>
        <dbReference type="EMBL" id="KAB2930746.1"/>
    </source>
</evidence>
<dbReference type="Proteomes" id="UP000460298">
    <property type="component" value="Unassembled WGS sequence"/>
</dbReference>
<organism evidence="11 12">
    <name type="scientific">Leptonema illini</name>
    <dbReference type="NCBI Taxonomy" id="183"/>
    <lineage>
        <taxon>Bacteria</taxon>
        <taxon>Pseudomonadati</taxon>
        <taxon>Spirochaetota</taxon>
        <taxon>Spirochaetia</taxon>
        <taxon>Leptospirales</taxon>
        <taxon>Leptospiraceae</taxon>
        <taxon>Leptonema</taxon>
    </lineage>
</organism>
<gene>
    <name evidence="9 11" type="primary">secF</name>
    <name evidence="11" type="ORF">F9K24_16040</name>
</gene>
<dbReference type="GO" id="GO:0005886">
    <property type="term" value="C:plasma membrane"/>
    <property type="evidence" value="ECO:0007669"/>
    <property type="project" value="UniProtKB-SubCell"/>
</dbReference>
<feature type="transmembrane region" description="Helical" evidence="9">
    <location>
        <begin position="271"/>
        <end position="289"/>
    </location>
</feature>
<comment type="caution">
    <text evidence="11">The sequence shown here is derived from an EMBL/GenBank/DDBJ whole genome shotgun (WGS) entry which is preliminary data.</text>
</comment>
<dbReference type="Gene3D" id="1.20.1640.10">
    <property type="entry name" value="Multidrug efflux transporter AcrB transmembrane domain"/>
    <property type="match status" value="1"/>
</dbReference>